<dbReference type="Pfam" id="PF06897">
    <property type="entry name" value="DUF1269"/>
    <property type="match status" value="1"/>
</dbReference>
<organism evidence="2 3">
    <name type="scientific">Actinomyces ruminicola</name>
    <dbReference type="NCBI Taxonomy" id="332524"/>
    <lineage>
        <taxon>Bacteria</taxon>
        <taxon>Bacillati</taxon>
        <taxon>Actinomycetota</taxon>
        <taxon>Actinomycetes</taxon>
        <taxon>Actinomycetales</taxon>
        <taxon>Actinomycetaceae</taxon>
        <taxon>Actinomyces</taxon>
    </lineage>
</organism>
<protein>
    <submittedName>
        <fullName evidence="2">Uncharacterized membrane protein</fullName>
    </submittedName>
</protein>
<feature type="coiled-coil region" evidence="1">
    <location>
        <begin position="150"/>
        <end position="197"/>
    </location>
</feature>
<dbReference type="RefSeq" id="WP_092612427.1">
    <property type="nucleotide sequence ID" value="NZ_FNHU01000016.1"/>
</dbReference>
<gene>
    <name evidence="2" type="ORF">SAMN04487766_11654</name>
</gene>
<reference evidence="2 3" key="1">
    <citation type="submission" date="2016-10" db="EMBL/GenBank/DDBJ databases">
        <authorList>
            <person name="de Groot N.N."/>
        </authorList>
    </citation>
    <scope>NUCLEOTIDE SEQUENCE [LARGE SCALE GENOMIC DNA]</scope>
    <source>
        <strain evidence="2 3">KPR-7B</strain>
    </source>
</reference>
<dbReference type="EMBL" id="FNHU01000016">
    <property type="protein sequence ID" value="SDN17810.1"/>
    <property type="molecule type" value="Genomic_DNA"/>
</dbReference>
<evidence type="ECO:0000256" key="1">
    <source>
        <dbReference type="SAM" id="Coils"/>
    </source>
</evidence>
<evidence type="ECO:0000313" key="2">
    <source>
        <dbReference type="EMBL" id="SDN17810.1"/>
    </source>
</evidence>
<keyword evidence="1" id="KW-0175">Coiled coil</keyword>
<proteinExistence type="predicted"/>
<dbReference type="InterPro" id="IPR009200">
    <property type="entry name" value="DUF1269_membrane"/>
</dbReference>
<accession>A0A1G9Z905</accession>
<dbReference type="Proteomes" id="UP000199671">
    <property type="component" value="Unassembled WGS sequence"/>
</dbReference>
<evidence type="ECO:0000313" key="3">
    <source>
        <dbReference type="Proteomes" id="UP000199671"/>
    </source>
</evidence>
<dbReference type="OrthoDB" id="3252692at2"/>
<name>A0A1G9Z905_9ACTO</name>
<sequence length="202" mass="21666">MTAHNFVVVTFAESSKAYEALSDIRQAAQAGRISVPAAIIAEREPDGHLHLAEGADARIGDGAFSGGLIGMLIGILGGPLGMLLGWGTGALAGGFVDVERVNRAETAIGEFSSRLPAGTTAIFAEAREYAEEVLDGLVAPLDGVVVRRPAAEVLAELEAAQEAAKAANREATRVMRQERRQERREAWEERVARLKERFHHKD</sequence>
<dbReference type="AlphaFoldDB" id="A0A1G9Z905"/>